<comment type="catalytic activity">
    <reaction evidence="1">
        <text>ATP + protein L-histidine = ADP + protein N-phospho-L-histidine.</text>
        <dbReference type="EC" id="2.7.13.3"/>
    </reaction>
</comment>
<dbReference type="SUPFAM" id="SSF55874">
    <property type="entry name" value="ATPase domain of HSP90 chaperone/DNA topoisomerase II/histidine kinase"/>
    <property type="match status" value="1"/>
</dbReference>
<dbReference type="InterPro" id="IPR050398">
    <property type="entry name" value="HssS/ArlS-like"/>
</dbReference>
<keyword evidence="4" id="KW-0597">Phosphoprotein</keyword>
<dbReference type="Proteomes" id="UP000075359">
    <property type="component" value="Unassembled WGS sequence"/>
</dbReference>
<accession>A0A151CF50</accession>
<dbReference type="STRING" id="1630136.AS592_01820"/>
<dbReference type="InterPro" id="IPR003594">
    <property type="entry name" value="HATPase_dom"/>
</dbReference>
<dbReference type="Pfam" id="PF02518">
    <property type="entry name" value="HATPase_c"/>
    <property type="match status" value="1"/>
</dbReference>
<keyword evidence="7" id="KW-0418">Kinase</keyword>
<dbReference type="CDD" id="cd00082">
    <property type="entry name" value="HisKA"/>
    <property type="match status" value="1"/>
</dbReference>
<evidence type="ECO:0000256" key="4">
    <source>
        <dbReference type="ARBA" id="ARBA00022553"/>
    </source>
</evidence>
<evidence type="ECO:0000256" key="7">
    <source>
        <dbReference type="ARBA" id="ARBA00022777"/>
    </source>
</evidence>
<evidence type="ECO:0000313" key="12">
    <source>
        <dbReference type="EMBL" id="KYJ86127.1"/>
    </source>
</evidence>
<dbReference type="Pfam" id="PF00512">
    <property type="entry name" value="HisKA"/>
    <property type="match status" value="1"/>
</dbReference>
<evidence type="ECO:0000256" key="9">
    <source>
        <dbReference type="ARBA" id="ARBA00023136"/>
    </source>
</evidence>
<dbReference type="RefSeq" id="WP_067331542.1">
    <property type="nucleotide sequence ID" value="NZ_LNKT01000045.1"/>
</dbReference>
<evidence type="ECO:0000313" key="13">
    <source>
        <dbReference type="Proteomes" id="UP000075359"/>
    </source>
</evidence>
<keyword evidence="5" id="KW-0808">Transferase</keyword>
<keyword evidence="13" id="KW-1185">Reference proteome</keyword>
<dbReference type="SMART" id="SM00387">
    <property type="entry name" value="HATPase_c"/>
    <property type="match status" value="1"/>
</dbReference>
<comment type="caution">
    <text evidence="12">The sequence shown here is derived from an EMBL/GenBank/DDBJ whole genome shotgun (WGS) entry which is preliminary data.</text>
</comment>
<dbReference type="OrthoDB" id="5342753at2"/>
<dbReference type="PROSITE" id="PS50109">
    <property type="entry name" value="HIS_KIN"/>
    <property type="match status" value="1"/>
</dbReference>
<evidence type="ECO:0000256" key="6">
    <source>
        <dbReference type="ARBA" id="ARBA00022692"/>
    </source>
</evidence>
<feature type="transmembrane region" description="Helical" evidence="10">
    <location>
        <begin position="103"/>
        <end position="126"/>
    </location>
</feature>
<gene>
    <name evidence="12" type="ORF">AS592_01820</name>
</gene>
<dbReference type="GO" id="GO:0000155">
    <property type="term" value="F:phosphorelay sensor kinase activity"/>
    <property type="evidence" value="ECO:0007669"/>
    <property type="project" value="InterPro"/>
</dbReference>
<dbReference type="PANTHER" id="PTHR45528:SF12">
    <property type="entry name" value="SENSOR HISTIDINE KINASE ARSS"/>
    <property type="match status" value="1"/>
</dbReference>
<dbReference type="PANTHER" id="PTHR45528">
    <property type="entry name" value="SENSOR HISTIDINE KINASE CPXA"/>
    <property type="match status" value="1"/>
</dbReference>
<evidence type="ECO:0000259" key="11">
    <source>
        <dbReference type="PROSITE" id="PS50109"/>
    </source>
</evidence>
<name>A0A151CF50_9BACT</name>
<keyword evidence="8 10" id="KW-1133">Transmembrane helix</keyword>
<dbReference type="AlphaFoldDB" id="A0A151CF50"/>
<dbReference type="SUPFAM" id="SSF47384">
    <property type="entry name" value="Homodimeric domain of signal transducing histidine kinase"/>
    <property type="match status" value="1"/>
</dbReference>
<dbReference type="InterPro" id="IPR036890">
    <property type="entry name" value="HATPase_C_sf"/>
</dbReference>
<dbReference type="Gene3D" id="3.30.565.10">
    <property type="entry name" value="Histidine kinase-like ATPase, C-terminal domain"/>
    <property type="match status" value="1"/>
</dbReference>
<keyword evidence="6 10" id="KW-0812">Transmembrane</keyword>
<evidence type="ECO:0000256" key="10">
    <source>
        <dbReference type="SAM" id="Phobius"/>
    </source>
</evidence>
<sequence length="333" mass="39155">MLFFLIIELLLGFIFYHYEKIEEEHLRENLFLEMKNYSFFFDDDRFDIDIVASQKSKKPYELYLDRNSLYILVPMPTSSTDMLKVYYPKQHYMQHLNALRKTILFQFLFLTFIALIISLVFSLYALSPMRRSLKLLETFIKDIIHDLNTPITSILINLKMMDAKNEEVESITRSTKTISMLHNNLNAYLEQTKHDNEKFKLNEAIDEQVAFFVPMYDYLEWQVHVDNLVLKTDRHTFSRILYNLLSNACKYNTPDGFISIHANNTTLVISNKSYGIKQPSKVFDRFYKESERGLGIGLHIVEVLCEQLGIKKTLSVNADIVKVTLHLDQVTLN</sequence>
<evidence type="ECO:0000256" key="5">
    <source>
        <dbReference type="ARBA" id="ARBA00022679"/>
    </source>
</evidence>
<evidence type="ECO:0000256" key="3">
    <source>
        <dbReference type="ARBA" id="ARBA00012438"/>
    </source>
</evidence>
<comment type="subcellular location">
    <subcellularLocation>
        <location evidence="2">Membrane</location>
        <topology evidence="2">Multi-pass membrane protein</topology>
    </subcellularLocation>
</comment>
<dbReference type="InterPro" id="IPR003661">
    <property type="entry name" value="HisK_dim/P_dom"/>
</dbReference>
<dbReference type="InterPro" id="IPR036097">
    <property type="entry name" value="HisK_dim/P_sf"/>
</dbReference>
<protein>
    <recommendedName>
        <fullName evidence="3">histidine kinase</fullName>
        <ecNumber evidence="3">2.7.13.3</ecNumber>
    </recommendedName>
</protein>
<dbReference type="InterPro" id="IPR005467">
    <property type="entry name" value="His_kinase_dom"/>
</dbReference>
<evidence type="ECO:0000256" key="8">
    <source>
        <dbReference type="ARBA" id="ARBA00022989"/>
    </source>
</evidence>
<evidence type="ECO:0000256" key="1">
    <source>
        <dbReference type="ARBA" id="ARBA00000085"/>
    </source>
</evidence>
<dbReference type="Gene3D" id="1.10.287.130">
    <property type="match status" value="1"/>
</dbReference>
<organism evidence="12 13">
    <name type="scientific">Sulfurovum riftiae</name>
    <dbReference type="NCBI Taxonomy" id="1630136"/>
    <lineage>
        <taxon>Bacteria</taxon>
        <taxon>Pseudomonadati</taxon>
        <taxon>Campylobacterota</taxon>
        <taxon>Epsilonproteobacteria</taxon>
        <taxon>Campylobacterales</taxon>
        <taxon>Sulfurovaceae</taxon>
        <taxon>Sulfurovum</taxon>
    </lineage>
</organism>
<evidence type="ECO:0000256" key="2">
    <source>
        <dbReference type="ARBA" id="ARBA00004141"/>
    </source>
</evidence>
<feature type="domain" description="Histidine kinase" evidence="11">
    <location>
        <begin position="142"/>
        <end position="316"/>
    </location>
</feature>
<proteinExistence type="predicted"/>
<dbReference type="EMBL" id="LNKT01000045">
    <property type="protein sequence ID" value="KYJ86127.1"/>
    <property type="molecule type" value="Genomic_DNA"/>
</dbReference>
<reference evidence="12 13" key="1">
    <citation type="submission" date="2015-11" db="EMBL/GenBank/DDBJ databases">
        <title>Draft genome of Sulfurovum riftiae 1812E, a member of the Epsilonproteobacteria isolated from the tube of the deep-sea hydrothermal vent tubewom Riftia pachyptila.</title>
        <authorList>
            <person name="Vetriani C."/>
            <person name="Giovannelli D."/>
        </authorList>
    </citation>
    <scope>NUCLEOTIDE SEQUENCE [LARGE SCALE GENOMIC DNA]</scope>
    <source>
        <strain evidence="12 13">1812E</strain>
    </source>
</reference>
<dbReference type="EC" id="2.7.13.3" evidence="3"/>
<dbReference type="GO" id="GO:0016020">
    <property type="term" value="C:membrane"/>
    <property type="evidence" value="ECO:0007669"/>
    <property type="project" value="UniProtKB-SubCell"/>
</dbReference>
<keyword evidence="9 10" id="KW-0472">Membrane</keyword>